<dbReference type="KEGG" id="msr:AU15_08595"/>
<sequence length="245" mass="26881">MSEEYIFGWHAVEAVLKREPERIQQVWIQTGREDRRVKTVTDAFNELGVRWKVVHRKELDQRVAGVHQGIVAAVSESREWSEDDLLAMLSGSDKPPFLLILDGVTDPHNLGACLRTADAVGVQAVVVPKDKSASLSPTVRKVACGAAETVPLVRVTNLARFMRTIRDEGVWLIGTAGEASSTLYQADFTGPVALVMGAEGKGMRRLTREHCDLLINIPMLGHVDSLNVSVATGACLYEALRQRLA</sequence>
<comment type="subcellular location">
    <subcellularLocation>
        <location evidence="6">Cytoplasm</location>
    </subcellularLocation>
</comment>
<evidence type="ECO:0000256" key="3">
    <source>
        <dbReference type="ARBA" id="ARBA00022603"/>
    </source>
</evidence>
<keyword evidence="1 6" id="KW-0963">Cytoplasm</keyword>
<dbReference type="SUPFAM" id="SSF75217">
    <property type="entry name" value="alpha/beta knot"/>
    <property type="match status" value="1"/>
</dbReference>
<evidence type="ECO:0000313" key="8">
    <source>
        <dbReference type="EMBL" id="AHI31370.1"/>
    </source>
</evidence>
<dbReference type="NCBIfam" id="TIGR00186">
    <property type="entry name" value="rRNA_methyl_3"/>
    <property type="match status" value="1"/>
</dbReference>
<comment type="function">
    <text evidence="6">Specifically methylates the ribose of guanosine 2251 in 23S rRNA.</text>
</comment>
<dbReference type="Gene3D" id="3.40.1280.10">
    <property type="match status" value="1"/>
</dbReference>
<dbReference type="PANTHER" id="PTHR46429:SF1">
    <property type="entry name" value="23S RRNA (GUANOSINE-2'-O-)-METHYLTRANSFERASE RLMB"/>
    <property type="match status" value="1"/>
</dbReference>
<evidence type="ECO:0000256" key="2">
    <source>
        <dbReference type="ARBA" id="ARBA00022552"/>
    </source>
</evidence>
<dbReference type="NCBIfam" id="NF008386">
    <property type="entry name" value="PRK11181.1"/>
    <property type="match status" value="1"/>
</dbReference>
<dbReference type="GO" id="GO:0003723">
    <property type="term" value="F:RNA binding"/>
    <property type="evidence" value="ECO:0007669"/>
    <property type="project" value="InterPro"/>
</dbReference>
<gene>
    <name evidence="6" type="primary">rlmB</name>
    <name evidence="8" type="ORF">AU15_08595</name>
</gene>
<comment type="similarity">
    <text evidence="6">Belongs to the class IV-like SAM-binding methyltransferase superfamily. RNA methyltransferase TrmH family. RlmB subfamily.</text>
</comment>
<evidence type="ECO:0000259" key="7">
    <source>
        <dbReference type="SMART" id="SM00967"/>
    </source>
</evidence>
<dbReference type="GO" id="GO:0005829">
    <property type="term" value="C:cytosol"/>
    <property type="evidence" value="ECO:0007669"/>
    <property type="project" value="TreeGrafter"/>
</dbReference>
<evidence type="ECO:0000256" key="4">
    <source>
        <dbReference type="ARBA" id="ARBA00022679"/>
    </source>
</evidence>
<dbReference type="EC" id="2.1.1.185" evidence="6"/>
<dbReference type="EMBL" id="CP007152">
    <property type="protein sequence ID" value="AHI31370.1"/>
    <property type="molecule type" value="Genomic_DNA"/>
</dbReference>
<dbReference type="SUPFAM" id="SSF55315">
    <property type="entry name" value="L30e-like"/>
    <property type="match status" value="1"/>
</dbReference>
<dbReference type="InterPro" id="IPR029028">
    <property type="entry name" value="Alpha/beta_knot_MTases"/>
</dbReference>
<feature type="binding site" evidence="6">
    <location>
        <position position="226"/>
    </location>
    <ligand>
        <name>S-adenosyl-L-methionine</name>
        <dbReference type="ChEBI" id="CHEBI:59789"/>
    </ligand>
</feature>
<keyword evidence="4 6" id="KW-0808">Transferase</keyword>
<feature type="binding site" evidence="6">
    <location>
        <position position="197"/>
    </location>
    <ligand>
        <name>S-adenosyl-L-methionine</name>
        <dbReference type="ChEBI" id="CHEBI:59789"/>
    </ligand>
</feature>
<feature type="binding site" evidence="6">
    <location>
        <position position="217"/>
    </location>
    <ligand>
        <name>S-adenosyl-L-methionine</name>
        <dbReference type="ChEBI" id="CHEBI:59789"/>
    </ligand>
</feature>
<dbReference type="CDD" id="cd18103">
    <property type="entry name" value="SpoU-like_RlmB"/>
    <property type="match status" value="1"/>
</dbReference>
<dbReference type="AlphaFoldDB" id="W5YQR8"/>
<organism evidence="8 9">
    <name type="scientific">Marinobacter salarius</name>
    <dbReference type="NCBI Taxonomy" id="1420917"/>
    <lineage>
        <taxon>Bacteria</taxon>
        <taxon>Pseudomonadati</taxon>
        <taxon>Pseudomonadota</taxon>
        <taxon>Gammaproteobacteria</taxon>
        <taxon>Pseudomonadales</taxon>
        <taxon>Marinobacteraceae</taxon>
        <taxon>Marinobacter</taxon>
    </lineage>
</organism>
<protein>
    <recommendedName>
        <fullName evidence="6">23S rRNA (guanosine-2'-O-)-methyltransferase RlmB</fullName>
        <ecNumber evidence="6">2.1.1.185</ecNumber>
    </recommendedName>
    <alternativeName>
        <fullName evidence="6">23S rRNA (guanosine2251 2'-O)-methyltransferase</fullName>
    </alternativeName>
    <alternativeName>
        <fullName evidence="6">23S rRNA Gm2251 2'-O-methyltransferase</fullName>
    </alternativeName>
</protein>
<comment type="catalytic activity">
    <reaction evidence="6">
        <text>guanosine(2251) in 23S rRNA + S-adenosyl-L-methionine = 2'-O-methylguanosine(2251) in 23S rRNA + S-adenosyl-L-homocysteine + H(+)</text>
        <dbReference type="Rhea" id="RHEA:24140"/>
        <dbReference type="Rhea" id="RHEA-COMP:10239"/>
        <dbReference type="Rhea" id="RHEA-COMP:10241"/>
        <dbReference type="ChEBI" id="CHEBI:15378"/>
        <dbReference type="ChEBI" id="CHEBI:57856"/>
        <dbReference type="ChEBI" id="CHEBI:59789"/>
        <dbReference type="ChEBI" id="CHEBI:74269"/>
        <dbReference type="ChEBI" id="CHEBI:74445"/>
        <dbReference type="EC" id="2.1.1.185"/>
    </reaction>
</comment>
<evidence type="ECO:0000256" key="6">
    <source>
        <dbReference type="HAMAP-Rule" id="MF_01887"/>
    </source>
</evidence>
<dbReference type="InterPro" id="IPR013123">
    <property type="entry name" value="SpoU_subst-bd"/>
</dbReference>
<dbReference type="GO" id="GO:0070039">
    <property type="term" value="F:rRNA (guanosine-2'-O-)-methyltransferase activity"/>
    <property type="evidence" value="ECO:0007669"/>
    <property type="project" value="UniProtKB-UniRule"/>
</dbReference>
<dbReference type="InterPro" id="IPR029026">
    <property type="entry name" value="tRNA_m1G_MTases_N"/>
</dbReference>
<dbReference type="FunFam" id="3.40.1280.10:FF:000008">
    <property type="entry name" value="Group 3 RNA methyltransferase TrmH"/>
    <property type="match status" value="1"/>
</dbReference>
<dbReference type="HOGENOM" id="CLU_021322_0_1_6"/>
<keyword evidence="2 6" id="KW-0698">rRNA processing</keyword>
<keyword evidence="5 6" id="KW-0949">S-adenosyl-L-methionine</keyword>
<dbReference type="InterPro" id="IPR004441">
    <property type="entry name" value="rRNA_MeTrfase_TrmH"/>
</dbReference>
<dbReference type="Pfam" id="PF08032">
    <property type="entry name" value="SpoU_sub_bind"/>
    <property type="match status" value="1"/>
</dbReference>
<reference evidence="8 9" key="1">
    <citation type="journal article" date="2014" name="Genome Announc.">
        <title>Draft Genome Sequences of Marinobacter similis A3d10T and Marinobacter salarius R9SW1T.</title>
        <authorList>
            <person name="Ivanova E.P."/>
            <person name="Ng H.J."/>
            <person name="Webb H.K."/>
            <person name="Feng G."/>
            <person name="Oshima K."/>
            <person name="Hattori M."/>
            <person name="Ohkuma M."/>
            <person name="Sergeev A.F."/>
            <person name="Mikhailov V.V."/>
            <person name="Crawford R.J."/>
            <person name="Sawabe T."/>
        </authorList>
    </citation>
    <scope>NUCLEOTIDE SEQUENCE [LARGE SCALE GENOMIC DNA]</scope>
    <source>
        <strain evidence="9">A3d10 and R9SW1</strain>
    </source>
</reference>
<evidence type="ECO:0000313" key="9">
    <source>
        <dbReference type="Proteomes" id="UP000035081"/>
    </source>
</evidence>
<dbReference type="Pfam" id="PF00588">
    <property type="entry name" value="SpoU_methylase"/>
    <property type="match status" value="1"/>
</dbReference>
<accession>W5YQR8</accession>
<proteinExistence type="inferred from homology"/>
<dbReference type="Proteomes" id="UP000035081">
    <property type="component" value="Chromosome"/>
</dbReference>
<evidence type="ECO:0000256" key="5">
    <source>
        <dbReference type="ARBA" id="ARBA00022691"/>
    </source>
</evidence>
<keyword evidence="3 6" id="KW-0489">Methyltransferase</keyword>
<dbReference type="InterPro" id="IPR024915">
    <property type="entry name" value="23S_rRNA_MeTrfase_RlmB"/>
</dbReference>
<dbReference type="PANTHER" id="PTHR46429">
    <property type="entry name" value="23S RRNA (GUANOSINE-2'-O-)-METHYLTRANSFERASE RLMB"/>
    <property type="match status" value="1"/>
</dbReference>
<name>W5YQR8_9GAMM</name>
<dbReference type="Gene3D" id="3.30.1330.30">
    <property type="match status" value="1"/>
</dbReference>
<dbReference type="RefSeq" id="WP_041333445.1">
    <property type="nucleotide sequence ID" value="NZ_CP136693.1"/>
</dbReference>
<evidence type="ECO:0000256" key="1">
    <source>
        <dbReference type="ARBA" id="ARBA00022490"/>
    </source>
</evidence>
<feature type="domain" description="RNA 2-O ribose methyltransferase substrate binding" evidence="7">
    <location>
        <begin position="5"/>
        <end position="80"/>
    </location>
</feature>
<dbReference type="InterPro" id="IPR029064">
    <property type="entry name" value="Ribosomal_eL30-like_sf"/>
</dbReference>
<dbReference type="SMART" id="SM00967">
    <property type="entry name" value="SpoU_sub_bind"/>
    <property type="match status" value="1"/>
</dbReference>
<dbReference type="HAMAP" id="MF_01887">
    <property type="entry name" value="23SrRNA_methyltr_B"/>
    <property type="match status" value="1"/>
</dbReference>
<dbReference type="InterPro" id="IPR001537">
    <property type="entry name" value="SpoU_MeTrfase"/>
</dbReference>